<proteinExistence type="predicted"/>
<accession>A0A1Y2SWC1</accession>
<sequence length="339" mass="35529">MEEDTIMTNTNETVKKPLNTKLITIIAAVIALILIIAGGVWGSVVKRAQAVEACTKANTAYNAAYTGYEKAVKNASSVLESVPADQVADAKTRESLETLAKTSVKKTPAAACDINLLSAWTATTSTIDQQAQTLTATSGKLDKAVKAVQESQKTKQLNDAKSAAQAKLYEANQLYQSSDGKVADNQTRDQLKTALDSLTNTLNDTKASVEGVNTALSALQQTVDGVNASVQAKTDADNAAAAAAAAAQAQQQTAQAQAQRSQARSSQRSTQRAQTQQRSTNRSSSGSQRSQQAAPRANTPAPSGNSGSSSSGNEDWRKAWETQPPSPCEATHNCNLAVG</sequence>
<comment type="caution">
    <text evidence="3">The sequence shown here is derived from an EMBL/GenBank/DDBJ whole genome shotgun (WGS) entry which is preliminary data.</text>
</comment>
<keyword evidence="2" id="KW-1133">Transmembrane helix</keyword>
<evidence type="ECO:0008006" key="5">
    <source>
        <dbReference type="Google" id="ProtNLM"/>
    </source>
</evidence>
<dbReference type="AlphaFoldDB" id="A0A1Y2SWC1"/>
<dbReference type="Pfam" id="PF25671">
    <property type="entry name" value="T4_Tape_measure"/>
    <property type="match status" value="1"/>
</dbReference>
<reference evidence="3 4" key="1">
    <citation type="submission" date="2017-04" db="EMBL/GenBank/DDBJ databases">
        <title>Draft genome sequences of Alloscardovia macacae UMA81211 and UMA81212 isolated from the feces of a rhesus macaque (Macaca mulatta).</title>
        <authorList>
            <person name="Albert K."/>
            <person name="Sela D.A."/>
        </authorList>
    </citation>
    <scope>NUCLEOTIDE SEQUENCE [LARGE SCALE GENOMIC DNA]</scope>
    <source>
        <strain evidence="3 4">UMA81212</strain>
    </source>
</reference>
<organism evidence="3 4">
    <name type="scientific">Alloscardovia macacae</name>
    <dbReference type="NCBI Taxonomy" id="1160091"/>
    <lineage>
        <taxon>Bacteria</taxon>
        <taxon>Bacillati</taxon>
        <taxon>Actinomycetota</taxon>
        <taxon>Actinomycetes</taxon>
        <taxon>Bifidobacteriales</taxon>
        <taxon>Bifidobacteriaceae</taxon>
        <taxon>Alloscardovia</taxon>
    </lineage>
</organism>
<keyword evidence="2" id="KW-0812">Transmembrane</keyword>
<dbReference type="STRING" id="1160091.B9T39_02040"/>
<feature type="region of interest" description="Disordered" evidence="1">
    <location>
        <begin position="253"/>
        <end position="339"/>
    </location>
</feature>
<feature type="transmembrane region" description="Helical" evidence="2">
    <location>
        <begin position="22"/>
        <end position="44"/>
    </location>
</feature>
<evidence type="ECO:0000313" key="4">
    <source>
        <dbReference type="Proteomes" id="UP000243540"/>
    </source>
</evidence>
<protein>
    <recommendedName>
        <fullName evidence="5">Colicin transporter</fullName>
    </recommendedName>
</protein>
<dbReference type="Proteomes" id="UP000243540">
    <property type="component" value="Unassembled WGS sequence"/>
</dbReference>
<evidence type="ECO:0000313" key="3">
    <source>
        <dbReference type="EMBL" id="OTA29882.1"/>
    </source>
</evidence>
<evidence type="ECO:0000256" key="2">
    <source>
        <dbReference type="SAM" id="Phobius"/>
    </source>
</evidence>
<dbReference type="InterPro" id="IPR057967">
    <property type="entry name" value="T4_TMP"/>
</dbReference>
<keyword evidence="2" id="KW-0472">Membrane</keyword>
<gene>
    <name evidence="3" type="ORF">B9T39_02040</name>
</gene>
<dbReference type="EMBL" id="NEKC01000003">
    <property type="protein sequence ID" value="OTA29882.1"/>
    <property type="molecule type" value="Genomic_DNA"/>
</dbReference>
<feature type="compositionally biased region" description="Low complexity" evidence="1">
    <location>
        <begin position="253"/>
        <end position="313"/>
    </location>
</feature>
<name>A0A1Y2SWC1_9BIFI</name>
<evidence type="ECO:0000256" key="1">
    <source>
        <dbReference type="SAM" id="MobiDB-lite"/>
    </source>
</evidence>